<comment type="similarity">
    <text evidence="2 7">Belongs to the purine-cytosine permease (2.A.39) family.</text>
</comment>
<comment type="subcellular location">
    <subcellularLocation>
        <location evidence="1">Membrane</location>
        <topology evidence="1">Multi-pass membrane protein</topology>
    </subcellularLocation>
</comment>
<sequence length="465" mass="48345">MGTDDTPVYGDRLVAVEPGGVEPVSDPDRHGRAHQLFWTWASPNLEFTTVFIGVLAVSGFGLGFWRACLAMAVGNLLGSAVHAVLSSRGPDLGVPQMVLSRAAFGHRGNALPAALMSLMAGVGWFAVNSVSGSFALSALTGLPVVGCLAAVVLAQVVIAFFGHNLIQSYEKYIFGVLAAIFAVVAVVVLGRTDPGAAPVAERPGAFLLAVGAAFGYTAGWSPFAADYTRYLPRSVNRRAVGVFAGLGLFVPATLLMAVGAAATRVATGTADNPTAAFTAQLPPLLAAATLLAVTLGAVAANVLNVYSGALAFLCLGLRLPFRWRRAVVAVGFGAVGFALAWSGLADAGRAYESFLLVIAYWVGPWLGVVLVDHRLRRGTRTDHLLDDPGHRNPAGVTAFVVGVLVSVALFANQSPYTGPIPRAFPWLGDITYLVGFAVAALLHASLSRKPAADRRPHPVRAGSAE</sequence>
<feature type="transmembrane region" description="Helical" evidence="8">
    <location>
        <begin position="172"/>
        <end position="192"/>
    </location>
</feature>
<organism evidence="9 10">
    <name type="scientific">Saccharopolyspora rosea</name>
    <dbReference type="NCBI Taxonomy" id="524884"/>
    <lineage>
        <taxon>Bacteria</taxon>
        <taxon>Bacillati</taxon>
        <taxon>Actinomycetota</taxon>
        <taxon>Actinomycetes</taxon>
        <taxon>Pseudonocardiales</taxon>
        <taxon>Pseudonocardiaceae</taxon>
        <taxon>Saccharopolyspora</taxon>
    </lineage>
</organism>
<gene>
    <name evidence="9" type="ORF">ACFQ16_19605</name>
</gene>
<feature type="transmembrane region" description="Helical" evidence="8">
    <location>
        <begin position="239"/>
        <end position="263"/>
    </location>
</feature>
<evidence type="ECO:0000256" key="6">
    <source>
        <dbReference type="ARBA" id="ARBA00023136"/>
    </source>
</evidence>
<protein>
    <submittedName>
        <fullName evidence="9">Purine-cytosine permease family protein</fullName>
    </submittedName>
</protein>
<evidence type="ECO:0000256" key="5">
    <source>
        <dbReference type="ARBA" id="ARBA00022989"/>
    </source>
</evidence>
<dbReference type="RefSeq" id="WP_345601071.1">
    <property type="nucleotide sequence ID" value="NZ_BAABLT010000026.1"/>
</dbReference>
<feature type="transmembrane region" description="Helical" evidence="8">
    <location>
        <begin position="392"/>
        <end position="411"/>
    </location>
</feature>
<dbReference type="PANTHER" id="PTHR31806">
    <property type="entry name" value="PURINE-CYTOSINE PERMEASE FCY2-RELATED"/>
    <property type="match status" value="1"/>
</dbReference>
<dbReference type="PANTHER" id="PTHR31806:SF1">
    <property type="entry name" value="PURINE-CYTOSINE PERMEASE FCY2-RELATED"/>
    <property type="match status" value="1"/>
</dbReference>
<evidence type="ECO:0000256" key="7">
    <source>
        <dbReference type="PIRNR" id="PIRNR002744"/>
    </source>
</evidence>
<proteinExistence type="inferred from homology"/>
<feature type="transmembrane region" description="Helical" evidence="8">
    <location>
        <begin position="133"/>
        <end position="160"/>
    </location>
</feature>
<feature type="transmembrane region" description="Helical" evidence="8">
    <location>
        <begin position="204"/>
        <end position="227"/>
    </location>
</feature>
<dbReference type="Pfam" id="PF02133">
    <property type="entry name" value="Transp_cyt_pur"/>
    <property type="match status" value="1"/>
</dbReference>
<keyword evidence="3 7" id="KW-0813">Transport</keyword>
<evidence type="ECO:0000256" key="2">
    <source>
        <dbReference type="ARBA" id="ARBA00008974"/>
    </source>
</evidence>
<reference evidence="10" key="1">
    <citation type="journal article" date="2019" name="Int. J. Syst. Evol. Microbiol.">
        <title>The Global Catalogue of Microorganisms (GCM) 10K type strain sequencing project: providing services to taxonomists for standard genome sequencing and annotation.</title>
        <authorList>
            <consortium name="The Broad Institute Genomics Platform"/>
            <consortium name="The Broad Institute Genome Sequencing Center for Infectious Disease"/>
            <person name="Wu L."/>
            <person name="Ma J."/>
        </authorList>
    </citation>
    <scope>NUCLEOTIDE SEQUENCE [LARGE SCALE GENOMIC DNA]</scope>
    <source>
        <strain evidence="10">CCUG 56401</strain>
    </source>
</reference>
<accession>A0ABW3FZD4</accession>
<keyword evidence="4 8" id="KW-0812">Transmembrane</keyword>
<name>A0ABW3FZD4_9PSEU</name>
<feature type="transmembrane region" description="Helical" evidence="8">
    <location>
        <begin position="423"/>
        <end position="446"/>
    </location>
</feature>
<feature type="transmembrane region" description="Helical" evidence="8">
    <location>
        <begin position="47"/>
        <end position="65"/>
    </location>
</feature>
<feature type="transmembrane region" description="Helical" evidence="8">
    <location>
        <begin position="110"/>
        <end position="127"/>
    </location>
</feature>
<evidence type="ECO:0000313" key="10">
    <source>
        <dbReference type="Proteomes" id="UP001597018"/>
    </source>
</evidence>
<keyword evidence="5 8" id="KW-1133">Transmembrane helix</keyword>
<evidence type="ECO:0000313" key="9">
    <source>
        <dbReference type="EMBL" id="MFD0921956.1"/>
    </source>
</evidence>
<dbReference type="PIRSF" id="PIRSF002744">
    <property type="entry name" value="Pur-cyt_permease"/>
    <property type="match status" value="1"/>
</dbReference>
<feature type="transmembrane region" description="Helical" evidence="8">
    <location>
        <begin position="326"/>
        <end position="344"/>
    </location>
</feature>
<evidence type="ECO:0000256" key="1">
    <source>
        <dbReference type="ARBA" id="ARBA00004141"/>
    </source>
</evidence>
<comment type="caution">
    <text evidence="9">The sequence shown here is derived from an EMBL/GenBank/DDBJ whole genome shotgun (WGS) entry which is preliminary data.</text>
</comment>
<dbReference type="EMBL" id="JBHTIW010000017">
    <property type="protein sequence ID" value="MFD0921956.1"/>
    <property type="molecule type" value="Genomic_DNA"/>
</dbReference>
<dbReference type="Gene3D" id="1.10.4160.10">
    <property type="entry name" value="Hydantoin permease"/>
    <property type="match status" value="1"/>
</dbReference>
<feature type="transmembrane region" description="Helical" evidence="8">
    <location>
        <begin position="350"/>
        <end position="371"/>
    </location>
</feature>
<evidence type="ECO:0000256" key="4">
    <source>
        <dbReference type="ARBA" id="ARBA00022692"/>
    </source>
</evidence>
<evidence type="ECO:0000256" key="8">
    <source>
        <dbReference type="SAM" id="Phobius"/>
    </source>
</evidence>
<dbReference type="InterPro" id="IPR001248">
    <property type="entry name" value="Pur-cyt_permease"/>
</dbReference>
<feature type="transmembrane region" description="Helical" evidence="8">
    <location>
        <begin position="283"/>
        <end position="314"/>
    </location>
</feature>
<keyword evidence="10" id="KW-1185">Reference proteome</keyword>
<keyword evidence="6 7" id="KW-0472">Membrane</keyword>
<evidence type="ECO:0000256" key="3">
    <source>
        <dbReference type="ARBA" id="ARBA00022448"/>
    </source>
</evidence>
<dbReference type="InterPro" id="IPR026030">
    <property type="entry name" value="Pur-cyt_permease_Fcy2/21/22"/>
</dbReference>
<dbReference type="Proteomes" id="UP001597018">
    <property type="component" value="Unassembled WGS sequence"/>
</dbReference>